<evidence type="ECO:0000313" key="1">
    <source>
        <dbReference type="EMBL" id="KAK3777968.1"/>
    </source>
</evidence>
<gene>
    <name evidence="1" type="ORF">RRG08_063701</name>
</gene>
<dbReference type="Proteomes" id="UP001283361">
    <property type="component" value="Unassembled WGS sequence"/>
</dbReference>
<organism evidence="1 2">
    <name type="scientific">Elysia crispata</name>
    <name type="common">lettuce slug</name>
    <dbReference type="NCBI Taxonomy" id="231223"/>
    <lineage>
        <taxon>Eukaryota</taxon>
        <taxon>Metazoa</taxon>
        <taxon>Spiralia</taxon>
        <taxon>Lophotrochozoa</taxon>
        <taxon>Mollusca</taxon>
        <taxon>Gastropoda</taxon>
        <taxon>Heterobranchia</taxon>
        <taxon>Euthyneura</taxon>
        <taxon>Panpulmonata</taxon>
        <taxon>Sacoglossa</taxon>
        <taxon>Placobranchoidea</taxon>
        <taxon>Plakobranchidae</taxon>
        <taxon>Elysia</taxon>
    </lineage>
</organism>
<sequence length="135" mass="14791">MASENLVLDIRGPCRYITGNSFSAHAQCASIKGQNELFHSIDFPVLNVVFLFKPAGTVVVSPAVSTPCQPTLKSASIVKGDKSHDRTFDDNCFHVTQDGCQDGVSDIVVFRGWRARVAVRNQSAVSKHTSLRQER</sequence>
<dbReference type="EMBL" id="JAWDGP010003048">
    <property type="protein sequence ID" value="KAK3777968.1"/>
    <property type="molecule type" value="Genomic_DNA"/>
</dbReference>
<name>A0AAE0ZYD7_9GAST</name>
<evidence type="ECO:0000313" key="2">
    <source>
        <dbReference type="Proteomes" id="UP001283361"/>
    </source>
</evidence>
<keyword evidence="2" id="KW-1185">Reference proteome</keyword>
<reference evidence="1" key="1">
    <citation type="journal article" date="2023" name="G3 (Bethesda)">
        <title>A reference genome for the long-term kleptoplast-retaining sea slug Elysia crispata morphotype clarki.</title>
        <authorList>
            <person name="Eastman K.E."/>
            <person name="Pendleton A.L."/>
            <person name="Shaikh M.A."/>
            <person name="Suttiyut T."/>
            <person name="Ogas R."/>
            <person name="Tomko P."/>
            <person name="Gavelis G."/>
            <person name="Widhalm J.R."/>
            <person name="Wisecaver J.H."/>
        </authorList>
    </citation>
    <scope>NUCLEOTIDE SEQUENCE</scope>
    <source>
        <strain evidence="1">ECLA1</strain>
    </source>
</reference>
<proteinExistence type="predicted"/>
<dbReference type="AlphaFoldDB" id="A0AAE0ZYD7"/>
<comment type="caution">
    <text evidence="1">The sequence shown here is derived from an EMBL/GenBank/DDBJ whole genome shotgun (WGS) entry which is preliminary data.</text>
</comment>
<accession>A0AAE0ZYD7</accession>
<protein>
    <submittedName>
        <fullName evidence="1">Uncharacterized protein</fullName>
    </submittedName>
</protein>